<sequence>MVALEEAAWNAPAPRRPEEGGDPDIGEQEEVEGGHEASVLPRLGPQGGPEAPFPADRVRRLDSLLCGQVLMEATSLGSVYDFMISRRTAVLKPTSQRCPLLDLLAYVTHSQKAAQVTQSLTPKTLTTQDWVSGDTRSRAWFCSSLTGRP</sequence>
<organism evidence="1 2">
    <name type="scientific">Rangifer tarandus platyrhynchus</name>
    <name type="common">Svalbard reindeer</name>
    <dbReference type="NCBI Taxonomy" id="3082113"/>
    <lineage>
        <taxon>Eukaryota</taxon>
        <taxon>Metazoa</taxon>
        <taxon>Chordata</taxon>
        <taxon>Craniata</taxon>
        <taxon>Vertebrata</taxon>
        <taxon>Euteleostomi</taxon>
        <taxon>Mammalia</taxon>
        <taxon>Eutheria</taxon>
        <taxon>Laurasiatheria</taxon>
        <taxon>Artiodactyla</taxon>
        <taxon>Ruminantia</taxon>
        <taxon>Pecora</taxon>
        <taxon>Cervidae</taxon>
        <taxon>Odocoileinae</taxon>
        <taxon>Rangifer</taxon>
    </lineage>
</organism>
<dbReference type="EMBL" id="OX596105">
    <property type="protein sequence ID" value="CAN0060790.1"/>
    <property type="molecule type" value="Genomic_DNA"/>
</dbReference>
<evidence type="ECO:0000313" key="2">
    <source>
        <dbReference type="Proteomes" id="UP001162501"/>
    </source>
</evidence>
<name>A0AC59YXI7_RANTA</name>
<evidence type="ECO:0000313" key="1">
    <source>
        <dbReference type="EMBL" id="CAN0060790.1"/>
    </source>
</evidence>
<protein>
    <submittedName>
        <fullName evidence="1">Uncharacterized protein</fullName>
    </submittedName>
</protein>
<reference evidence="1" key="1">
    <citation type="submission" date="2023-05" db="EMBL/GenBank/DDBJ databases">
        <authorList>
            <consortium name="ELIXIR-Norway"/>
        </authorList>
    </citation>
    <scope>NUCLEOTIDE SEQUENCE</scope>
</reference>
<gene>
    <name evidence="1" type="ORF">MRATA1EN22A_LOCUS11435</name>
</gene>
<dbReference type="Proteomes" id="UP001162501">
    <property type="component" value="Chromosome 21"/>
</dbReference>
<reference evidence="1" key="2">
    <citation type="submission" date="2025-03" db="EMBL/GenBank/DDBJ databases">
        <authorList>
            <consortium name="ELIXIR-Norway"/>
            <consortium name="Elixir Norway"/>
        </authorList>
    </citation>
    <scope>NUCLEOTIDE SEQUENCE</scope>
</reference>
<accession>A0AC59YXI7</accession>
<proteinExistence type="predicted"/>